<proteinExistence type="predicted"/>
<feature type="compositionally biased region" description="Polar residues" evidence="2">
    <location>
        <begin position="206"/>
        <end position="215"/>
    </location>
</feature>
<feature type="transmembrane region" description="Helical" evidence="3">
    <location>
        <begin position="135"/>
        <end position="161"/>
    </location>
</feature>
<evidence type="ECO:0000256" key="1">
    <source>
        <dbReference type="SAM" id="Coils"/>
    </source>
</evidence>
<keyword evidence="3" id="KW-0472">Membrane</keyword>
<name>A0AAP4D4R6_9ENTR</name>
<dbReference type="AlphaFoldDB" id="A0AAP4D4R6"/>
<feature type="coiled-coil region" evidence="1">
    <location>
        <begin position="83"/>
        <end position="110"/>
    </location>
</feature>
<accession>A0AAP4D4R6</accession>
<evidence type="ECO:0000256" key="3">
    <source>
        <dbReference type="SAM" id="Phobius"/>
    </source>
</evidence>
<evidence type="ECO:0000313" key="5">
    <source>
        <dbReference type="Proteomes" id="UP001223214"/>
    </source>
</evidence>
<protein>
    <submittedName>
        <fullName evidence="4">Uncharacterized protein</fullName>
    </submittedName>
</protein>
<comment type="caution">
    <text evidence="4">The sequence shown here is derived from an EMBL/GenBank/DDBJ whole genome shotgun (WGS) entry which is preliminary data.</text>
</comment>
<reference evidence="4 5" key="1">
    <citation type="submission" date="2023-06" db="EMBL/GenBank/DDBJ databases">
        <title>Identification and characterization of antibiotic-resistant Gram-negative bacteria.</title>
        <authorList>
            <person name="Cho G.-S."/>
            <person name="Lee J."/>
            <person name="Tai E."/>
            <person name="Jeong S."/>
            <person name="Kim I."/>
            <person name="Kim B.-E."/>
            <person name="Jeong M.-I."/>
            <person name="Oh K.-K."/>
            <person name="Franz C.M.A.P."/>
        </authorList>
    </citation>
    <scope>NUCLEOTIDE SEQUENCE [LARGE SCALE GENOMIC DNA]</scope>
    <source>
        <strain evidence="4 5">V106_12</strain>
    </source>
</reference>
<dbReference type="RefSeq" id="WP_285149553.1">
    <property type="nucleotide sequence ID" value="NZ_JASSOM010000056.1"/>
</dbReference>
<gene>
    <name evidence="4" type="ORF">QQF32_13200</name>
</gene>
<sequence>MTHNKKWVFSELVKDSNDLSQLIAYAIYKADKDGVANGLRAQGKTEAEIQVKLDSYHDSVATTLRLQQSCRDRAEALMITVVKGIADKTNKQAEQQIKAINDENKKALEKAGTKAVDEYHKKIKKDVLEKQSKSAWWWSFTISGFSGVWATIVLIIIVWIISMAAAPESERNHLTGSLFNRMWNYATSSPLPDSESDIGIGKDTSRIVTSPPQKP</sequence>
<feature type="region of interest" description="Disordered" evidence="2">
    <location>
        <begin position="190"/>
        <end position="215"/>
    </location>
</feature>
<organism evidence="4 5">
    <name type="scientific">Lelliottia wanjuensis</name>
    <dbReference type="NCBI Taxonomy" id="3050585"/>
    <lineage>
        <taxon>Bacteria</taxon>
        <taxon>Pseudomonadati</taxon>
        <taxon>Pseudomonadota</taxon>
        <taxon>Gammaproteobacteria</taxon>
        <taxon>Enterobacterales</taxon>
        <taxon>Enterobacteriaceae</taxon>
        <taxon>Lelliottia</taxon>
    </lineage>
</organism>
<dbReference type="Proteomes" id="UP001223214">
    <property type="component" value="Unassembled WGS sequence"/>
</dbReference>
<keyword evidence="1" id="KW-0175">Coiled coil</keyword>
<keyword evidence="3" id="KW-1133">Transmembrane helix</keyword>
<dbReference type="EMBL" id="JASSOM010000056">
    <property type="protein sequence ID" value="MDK9364155.1"/>
    <property type="molecule type" value="Genomic_DNA"/>
</dbReference>
<evidence type="ECO:0000313" key="4">
    <source>
        <dbReference type="EMBL" id="MDK9364155.1"/>
    </source>
</evidence>
<evidence type="ECO:0000256" key="2">
    <source>
        <dbReference type="SAM" id="MobiDB-lite"/>
    </source>
</evidence>
<keyword evidence="5" id="KW-1185">Reference proteome</keyword>
<keyword evidence="3" id="KW-0812">Transmembrane</keyword>